<comment type="similarity">
    <text evidence="1 8">Belongs to the N(4)/N(6)-methyltransferase family.</text>
</comment>
<dbReference type="GO" id="GO:0009307">
    <property type="term" value="P:DNA restriction-modification system"/>
    <property type="evidence" value="ECO:0007669"/>
    <property type="project" value="InterPro"/>
</dbReference>
<dbReference type="REBASE" id="369028">
    <property type="entry name" value="M.MfeM2ORF7070P"/>
</dbReference>
<organism evidence="9 10">
    <name type="scientific">Mycoplasmopsis felis</name>
    <dbReference type="NCBI Taxonomy" id="33923"/>
    <lineage>
        <taxon>Bacteria</taxon>
        <taxon>Bacillati</taxon>
        <taxon>Mycoplasmatota</taxon>
        <taxon>Mycoplasmoidales</taxon>
        <taxon>Metamycoplasmataceae</taxon>
        <taxon>Mycoplasmopsis</taxon>
    </lineage>
</organism>
<dbReference type="PIRSF" id="PIRSF000398">
    <property type="entry name" value="M_m6A_EcoRV"/>
    <property type="match status" value="1"/>
</dbReference>
<feature type="binding site" evidence="7">
    <location>
        <position position="61"/>
    </location>
    <ligand>
        <name>S-adenosyl-L-methionine</name>
        <dbReference type="ChEBI" id="CHEBI:59789"/>
    </ligand>
</feature>
<dbReference type="EC" id="2.1.1.72" evidence="2 8"/>
<keyword evidence="5 8" id="KW-0949">S-adenosyl-L-methionine</keyword>
<dbReference type="GO" id="GO:1904047">
    <property type="term" value="F:S-adenosyl-L-methionine binding"/>
    <property type="evidence" value="ECO:0007669"/>
    <property type="project" value="TreeGrafter"/>
</dbReference>
<name>A0A809S9D3_9BACT</name>
<reference evidence="9 10" key="1">
    <citation type="submission" date="2020-01" db="EMBL/GenBank/DDBJ databases">
        <title>Complete genome sequence of Mycoplasma felis strain Myco-2.</title>
        <authorList>
            <person name="Kinoshita Y."/>
            <person name="Niwa H."/>
            <person name="Uchida-Fujii E."/>
            <person name="Nukada T."/>
        </authorList>
    </citation>
    <scope>NUCLEOTIDE SEQUENCE [LARGE SCALE GENOMIC DNA]</scope>
    <source>
        <strain evidence="9 10">Myco-2</strain>
    </source>
</reference>
<evidence type="ECO:0000256" key="3">
    <source>
        <dbReference type="ARBA" id="ARBA00022603"/>
    </source>
</evidence>
<dbReference type="Gene3D" id="3.40.50.150">
    <property type="entry name" value="Vaccinia Virus protein VP39"/>
    <property type="match status" value="1"/>
</dbReference>
<accession>A0A809S9D3</accession>
<dbReference type="GO" id="GO:0043565">
    <property type="term" value="F:sequence-specific DNA binding"/>
    <property type="evidence" value="ECO:0007669"/>
    <property type="project" value="TreeGrafter"/>
</dbReference>
<evidence type="ECO:0000256" key="2">
    <source>
        <dbReference type="ARBA" id="ARBA00011900"/>
    </source>
</evidence>
<evidence type="ECO:0000256" key="4">
    <source>
        <dbReference type="ARBA" id="ARBA00022679"/>
    </source>
</evidence>
<keyword evidence="10" id="KW-1185">Reference proteome</keyword>
<keyword evidence="3 8" id="KW-0489">Methyltransferase</keyword>
<dbReference type="GO" id="GO:0009007">
    <property type="term" value="F:site-specific DNA-methyltransferase (adenine-specific) activity"/>
    <property type="evidence" value="ECO:0007669"/>
    <property type="project" value="UniProtKB-UniRule"/>
</dbReference>
<dbReference type="PANTHER" id="PTHR30481:SF3">
    <property type="entry name" value="DNA ADENINE METHYLASE"/>
    <property type="match status" value="1"/>
</dbReference>
<sequence length="285" mass="33908">MLIYFKRRIIKPFLKWVGGKTQLLNKINELIPKDFNTYIEPFVGGGAVLFNIKPKNFIINDVNSELINLYQVIKNRKYFNDLLNNLKIHQNNHNEEYFYQIRNMDRVSDFNSINKVTRAARMIYLNKSCFNGLYRVNSKGFFNLPSGKKEKVNLYDYDNILQIHQYLQNSNNQLMNIDFEECLKYANKGDFVYLDPPYDNYENKITFTSYDQNNFNKSEQIRLFKVFQELDKKGVKLMLSNHNTEFIQNLYKDYKIFVVHAKRNINSKGDGRGAVEEVLIINYDR</sequence>
<dbReference type="InterPro" id="IPR012327">
    <property type="entry name" value="MeTrfase_D12"/>
</dbReference>
<protein>
    <recommendedName>
        <fullName evidence="2 8">Site-specific DNA-methyltransferase (adenine-specific)</fullName>
        <ecNumber evidence="2 8">2.1.1.72</ecNumber>
    </recommendedName>
</protein>
<dbReference type="InterPro" id="IPR002052">
    <property type="entry name" value="DNA_methylase_N6_adenine_CS"/>
</dbReference>
<dbReference type="GO" id="GO:0006298">
    <property type="term" value="P:mismatch repair"/>
    <property type="evidence" value="ECO:0007669"/>
    <property type="project" value="TreeGrafter"/>
</dbReference>
<evidence type="ECO:0000256" key="1">
    <source>
        <dbReference type="ARBA" id="ARBA00006594"/>
    </source>
</evidence>
<feature type="binding site" evidence="7">
    <location>
        <position position="195"/>
    </location>
    <ligand>
        <name>S-adenosyl-L-methionine</name>
        <dbReference type="ChEBI" id="CHEBI:59789"/>
    </ligand>
</feature>
<gene>
    <name evidence="9" type="primary">dam</name>
    <name evidence="9" type="ORF">JPM2_7070</name>
</gene>
<comment type="catalytic activity">
    <reaction evidence="6 8">
        <text>a 2'-deoxyadenosine in DNA + S-adenosyl-L-methionine = an N(6)-methyl-2'-deoxyadenosine in DNA + S-adenosyl-L-homocysteine + H(+)</text>
        <dbReference type="Rhea" id="RHEA:15197"/>
        <dbReference type="Rhea" id="RHEA-COMP:12418"/>
        <dbReference type="Rhea" id="RHEA-COMP:12419"/>
        <dbReference type="ChEBI" id="CHEBI:15378"/>
        <dbReference type="ChEBI" id="CHEBI:57856"/>
        <dbReference type="ChEBI" id="CHEBI:59789"/>
        <dbReference type="ChEBI" id="CHEBI:90615"/>
        <dbReference type="ChEBI" id="CHEBI:90616"/>
        <dbReference type="EC" id="2.1.1.72"/>
    </reaction>
</comment>
<dbReference type="EMBL" id="AP022325">
    <property type="protein sequence ID" value="BBU48014.1"/>
    <property type="molecule type" value="Genomic_DNA"/>
</dbReference>
<evidence type="ECO:0000313" key="9">
    <source>
        <dbReference type="EMBL" id="BBU48014.1"/>
    </source>
</evidence>
<dbReference type="InterPro" id="IPR012263">
    <property type="entry name" value="M_m6A_EcoRV"/>
</dbReference>
<dbReference type="KEGG" id="mfel:JPM2_7070"/>
<dbReference type="RefSeq" id="WP_197737042.1">
    <property type="nucleotide sequence ID" value="NZ_AP022325.1"/>
</dbReference>
<dbReference type="InterPro" id="IPR023095">
    <property type="entry name" value="Ade_MeTrfase_dom_2"/>
</dbReference>
<dbReference type="PROSITE" id="PS00092">
    <property type="entry name" value="N6_MTASE"/>
    <property type="match status" value="1"/>
</dbReference>
<dbReference type="AlphaFoldDB" id="A0A809S9D3"/>
<dbReference type="Proteomes" id="UP000464317">
    <property type="component" value="Chromosome"/>
</dbReference>
<dbReference type="PRINTS" id="PR00505">
    <property type="entry name" value="D12N6MTFRASE"/>
</dbReference>
<evidence type="ECO:0000256" key="5">
    <source>
        <dbReference type="ARBA" id="ARBA00022691"/>
    </source>
</evidence>
<dbReference type="Gene3D" id="1.10.1020.10">
    <property type="entry name" value="Adenine-specific Methyltransferase, Domain 2"/>
    <property type="match status" value="1"/>
</dbReference>
<evidence type="ECO:0000256" key="8">
    <source>
        <dbReference type="RuleBase" id="RU361257"/>
    </source>
</evidence>
<dbReference type="InterPro" id="IPR029063">
    <property type="entry name" value="SAM-dependent_MTases_sf"/>
</dbReference>
<evidence type="ECO:0000256" key="7">
    <source>
        <dbReference type="PIRSR" id="PIRSR000398-1"/>
    </source>
</evidence>
<dbReference type="NCBIfam" id="TIGR00571">
    <property type="entry name" value="dam"/>
    <property type="match status" value="1"/>
</dbReference>
<dbReference type="Pfam" id="PF02086">
    <property type="entry name" value="MethyltransfD12"/>
    <property type="match status" value="1"/>
</dbReference>
<dbReference type="PANTHER" id="PTHR30481">
    <property type="entry name" value="DNA ADENINE METHYLASE"/>
    <property type="match status" value="1"/>
</dbReference>
<evidence type="ECO:0000256" key="6">
    <source>
        <dbReference type="ARBA" id="ARBA00047942"/>
    </source>
</evidence>
<proteinExistence type="inferred from homology"/>
<feature type="binding site" evidence="7">
    <location>
        <position position="16"/>
    </location>
    <ligand>
        <name>S-adenosyl-L-methionine</name>
        <dbReference type="ChEBI" id="CHEBI:59789"/>
    </ligand>
</feature>
<evidence type="ECO:0000313" key="10">
    <source>
        <dbReference type="Proteomes" id="UP000464317"/>
    </source>
</evidence>
<keyword evidence="4 8" id="KW-0808">Transferase</keyword>
<dbReference type="SUPFAM" id="SSF53335">
    <property type="entry name" value="S-adenosyl-L-methionine-dependent methyltransferases"/>
    <property type="match status" value="1"/>
</dbReference>
<dbReference type="GO" id="GO:0032259">
    <property type="term" value="P:methylation"/>
    <property type="evidence" value="ECO:0007669"/>
    <property type="project" value="UniProtKB-KW"/>
</dbReference>
<feature type="binding site" evidence="7">
    <location>
        <position position="20"/>
    </location>
    <ligand>
        <name>S-adenosyl-L-methionine</name>
        <dbReference type="ChEBI" id="CHEBI:59789"/>
    </ligand>
</feature>